<comment type="subcellular location">
    <subcellularLocation>
        <location evidence="1 8">Cell outer membrane</location>
        <topology evidence="1 8">Multi-pass membrane protein</topology>
    </subcellularLocation>
</comment>
<feature type="chain" id="PRO_5005554707" evidence="11">
    <location>
        <begin position="27"/>
        <end position="785"/>
    </location>
</feature>
<dbReference type="PATRIC" id="fig|1306953.7.peg.1626"/>
<evidence type="ECO:0000256" key="4">
    <source>
        <dbReference type="ARBA" id="ARBA00022692"/>
    </source>
</evidence>
<comment type="similarity">
    <text evidence="8 9">Belongs to the TonB-dependent receptor family.</text>
</comment>
<evidence type="ECO:0000256" key="6">
    <source>
        <dbReference type="ARBA" id="ARBA00023136"/>
    </source>
</evidence>
<evidence type="ECO:0000313" key="14">
    <source>
        <dbReference type="EMBL" id="KNH00957.1"/>
    </source>
</evidence>
<dbReference type="InterPro" id="IPR039426">
    <property type="entry name" value="TonB-dep_rcpt-like"/>
</dbReference>
<evidence type="ECO:0000256" key="9">
    <source>
        <dbReference type="RuleBase" id="RU003357"/>
    </source>
</evidence>
<dbReference type="EMBL" id="JYNE01000028">
    <property type="protein sequence ID" value="KNH00957.1"/>
    <property type="molecule type" value="Genomic_DNA"/>
</dbReference>
<evidence type="ECO:0000256" key="7">
    <source>
        <dbReference type="ARBA" id="ARBA00023237"/>
    </source>
</evidence>
<dbReference type="RefSeq" id="WP_228135323.1">
    <property type="nucleotide sequence ID" value="NZ_JYNE01000028.1"/>
</dbReference>
<keyword evidence="4 8" id="KW-0812">Transmembrane</keyword>
<dbReference type="GO" id="GO:0009279">
    <property type="term" value="C:cell outer membrane"/>
    <property type="evidence" value="ECO:0007669"/>
    <property type="project" value="UniProtKB-SubCell"/>
</dbReference>
<dbReference type="Pfam" id="PF07715">
    <property type="entry name" value="Plug"/>
    <property type="match status" value="1"/>
</dbReference>
<reference evidence="14" key="1">
    <citation type="submission" date="2015-02" db="EMBL/GenBank/DDBJ databases">
        <authorList>
            <person name="Chooi Y.-H."/>
        </authorList>
    </citation>
    <scope>NUCLEOTIDE SEQUENCE [LARGE SCALE GENOMIC DNA]</scope>
    <source>
        <strain evidence="14">LAMA 915</strain>
    </source>
</reference>
<dbReference type="SUPFAM" id="SSF56935">
    <property type="entry name" value="Porins"/>
    <property type="match status" value="1"/>
</dbReference>
<evidence type="ECO:0000256" key="3">
    <source>
        <dbReference type="ARBA" id="ARBA00022452"/>
    </source>
</evidence>
<dbReference type="PROSITE" id="PS52016">
    <property type="entry name" value="TONB_DEPENDENT_REC_3"/>
    <property type="match status" value="1"/>
</dbReference>
<dbReference type="Gene3D" id="2.40.170.20">
    <property type="entry name" value="TonB-dependent receptor, beta-barrel domain"/>
    <property type="match status" value="1"/>
</dbReference>
<dbReference type="InterPro" id="IPR000531">
    <property type="entry name" value="Beta-barrel_TonB"/>
</dbReference>
<protein>
    <submittedName>
        <fullName evidence="14">TonB-dependent receptor</fullName>
    </submittedName>
</protein>
<evidence type="ECO:0000256" key="5">
    <source>
        <dbReference type="ARBA" id="ARBA00023077"/>
    </source>
</evidence>
<keyword evidence="6 8" id="KW-0472">Membrane</keyword>
<keyword evidence="14" id="KW-0675">Receptor</keyword>
<keyword evidence="11" id="KW-0732">Signal</keyword>
<dbReference type="InterPro" id="IPR036942">
    <property type="entry name" value="Beta-barrel_TonB_sf"/>
</dbReference>
<keyword evidence="7 8" id="KW-0998">Cell outer membrane</keyword>
<dbReference type="Proteomes" id="UP000037446">
    <property type="component" value="Unassembled WGS sequence"/>
</dbReference>
<proteinExistence type="inferred from homology"/>
<keyword evidence="3 8" id="KW-1134">Transmembrane beta strand</keyword>
<dbReference type="PANTHER" id="PTHR47234">
    <property type="match status" value="1"/>
</dbReference>
<feature type="signal peptide" evidence="11">
    <location>
        <begin position="1"/>
        <end position="26"/>
    </location>
</feature>
<feature type="domain" description="TonB-dependent receptor-like beta-barrel" evidence="12">
    <location>
        <begin position="255"/>
        <end position="747"/>
    </location>
</feature>
<dbReference type="Gene3D" id="2.170.130.10">
    <property type="entry name" value="TonB-dependent receptor, plug domain"/>
    <property type="match status" value="1"/>
</dbReference>
<dbReference type="InterPro" id="IPR037066">
    <property type="entry name" value="Plug_dom_sf"/>
</dbReference>
<keyword evidence="5 9" id="KW-0798">TonB box</keyword>
<dbReference type="PANTHER" id="PTHR47234:SF3">
    <property type="entry name" value="SECRETIN_TONB SHORT N-TERMINAL DOMAIN-CONTAINING PROTEIN"/>
    <property type="match status" value="1"/>
</dbReference>
<accession>A0A0L1KAT9</accession>
<evidence type="ECO:0000256" key="8">
    <source>
        <dbReference type="PROSITE-ProRule" id="PRU01360"/>
    </source>
</evidence>
<organism evidence="14 15">
    <name type="scientific">Qipengyuania citrea LAMA 915</name>
    <dbReference type="NCBI Taxonomy" id="1306953"/>
    <lineage>
        <taxon>Bacteria</taxon>
        <taxon>Pseudomonadati</taxon>
        <taxon>Pseudomonadota</taxon>
        <taxon>Alphaproteobacteria</taxon>
        <taxon>Sphingomonadales</taxon>
        <taxon>Erythrobacteraceae</taxon>
        <taxon>Qipengyuania</taxon>
    </lineage>
</organism>
<feature type="domain" description="TonB-dependent receptor plug" evidence="13">
    <location>
        <begin position="70"/>
        <end position="181"/>
    </location>
</feature>
<dbReference type="AlphaFoldDB" id="A0A0L1KAT9"/>
<evidence type="ECO:0000256" key="10">
    <source>
        <dbReference type="SAM" id="MobiDB-lite"/>
    </source>
</evidence>
<dbReference type="InterPro" id="IPR012910">
    <property type="entry name" value="Plug_dom"/>
</dbReference>
<dbReference type="Pfam" id="PF00593">
    <property type="entry name" value="TonB_dep_Rec_b-barrel"/>
    <property type="match status" value="1"/>
</dbReference>
<sequence length="785" mass="83623">MQSTIRTITALLAGTALAGFSSPLLAQSAGPPQSEVDEVQDDHSDVASGDNAIVVTGTRIRGARIIGDTISLDREAIVEAGQIDLGEAIRTLPQNFSGGQNPGIGSGAGFANSNVNSASSANLRGLGPDATLTLLNGHRLPYDSAFAGVDISSIPLAAVDRIEVVPDGASALYGSDAVAGVVNVILRRDFEGITTSAQIGTSTDGGNFRQQADIVAGTRWSGGGFFVAYDFANNSAIEAGQRSYASSLDPETTLFPSQQRHAVTLSAHHELAPGLEASIDALYSSRSSTLVAASPAFRSEADPEVESYTLAPSLKFDVAGDWQATVLGVFGRDRTHYRTAFALQDGSSSVTEGCFCNDVFSLEAGLEGPLFTLPGGEARLAVGAGLRNNTLDFSRSEAGNLLIAFDKTQRARFAYGELFLPVVSPRNAIDGVAELTLSAAARHEDYPGLDQQTTPRFGLSYAPVEGLTLRGSWARSFKAPTLFQRFIPYQTILLPAAVFGAGTGSDTVFFTSGGNPDVTSERARSWTAGVELQPVAIPELTFSATWYDIRYQDRVVRPIAGSIAAAFRDPGFANLIDFSPDPTTLSELIAGSLFGLENFSGSPYDPANVAAFVDNRNRNVAVWAIEGVDARIAWNQNLGDEQSLSFDLSGSFLDSQQQVTPDLPEVQLAGTVFNPPRYRARGTARYQSGGFAANIAANYIGALRDRRFEEERRLSPSATVDLGLSYEIVRGEGREPGLEISLTIQNLFDDEPETLGQTGPTDTPYDSTNYSPIGRFVTFGIRRHW</sequence>
<evidence type="ECO:0000256" key="2">
    <source>
        <dbReference type="ARBA" id="ARBA00022448"/>
    </source>
</evidence>
<keyword evidence="2 8" id="KW-0813">Transport</keyword>
<name>A0A0L1KAT9_9SPHN</name>
<feature type="region of interest" description="Disordered" evidence="10">
    <location>
        <begin position="26"/>
        <end position="45"/>
    </location>
</feature>
<dbReference type="STRING" id="1306953.J121_1584"/>
<evidence type="ECO:0000256" key="11">
    <source>
        <dbReference type="SAM" id="SignalP"/>
    </source>
</evidence>
<evidence type="ECO:0000313" key="15">
    <source>
        <dbReference type="Proteomes" id="UP000037446"/>
    </source>
</evidence>
<comment type="caution">
    <text evidence="14">The sequence shown here is derived from an EMBL/GenBank/DDBJ whole genome shotgun (WGS) entry which is preliminary data.</text>
</comment>
<evidence type="ECO:0000259" key="13">
    <source>
        <dbReference type="Pfam" id="PF07715"/>
    </source>
</evidence>
<gene>
    <name evidence="14" type="ORF">J121_1584</name>
</gene>
<evidence type="ECO:0000259" key="12">
    <source>
        <dbReference type="Pfam" id="PF00593"/>
    </source>
</evidence>
<evidence type="ECO:0000256" key="1">
    <source>
        <dbReference type="ARBA" id="ARBA00004571"/>
    </source>
</evidence>